<name>A0ABN7SA71_OIKDI</name>
<proteinExistence type="predicted"/>
<dbReference type="InterPro" id="IPR015915">
    <property type="entry name" value="Kelch-typ_b-propeller"/>
</dbReference>
<accession>A0ABN7SA71</accession>
<dbReference type="EMBL" id="OU015568">
    <property type="protein sequence ID" value="CAG5091597.1"/>
    <property type="molecule type" value="Genomic_DNA"/>
</dbReference>
<reference evidence="1 2" key="1">
    <citation type="submission" date="2021-04" db="EMBL/GenBank/DDBJ databases">
        <authorList>
            <person name="Bliznina A."/>
        </authorList>
    </citation>
    <scope>NUCLEOTIDE SEQUENCE [LARGE SCALE GENOMIC DNA]</scope>
</reference>
<keyword evidence="2" id="KW-1185">Reference proteome</keyword>
<dbReference type="Proteomes" id="UP001158576">
    <property type="component" value="Chromosome PAR"/>
</dbReference>
<evidence type="ECO:0000313" key="1">
    <source>
        <dbReference type="EMBL" id="CAG5091597.1"/>
    </source>
</evidence>
<sequence>MKLSSGFLISQAAALTVDTLEDLPDCVERGCDPSDLGIWNTKTYTEADGCKRGYTENGLEVENNGCFRECNQPDGTKLTSNKKIKCVCNGNSCNYVFNVRREQTSIDETKPNGLPYITPCDTETTTSPATTSSPSSTNINILVIPMYNSESFIVSGDGSRTTSATLTGSSTERAHSVIIRDELYSFKYKNISKLNGCNWQLIPPTANYFHAFNSAVLAIEDGKKGLICFPYYNYVTASYEGPQLHRACEIFDPESSLSQLQLTASTEFKHNSAGLAFYNGKPTVVGSSTAHGAQKVEFFTGDEWVSMPDHPTPVYGYSLTGLDSGAMLVFGGCTRKPVTSTSCFLSNTIWRLKDDQWTDIGQLSSTIYGYGSAINIGNFVYLVDEQDGTQENTYTTRRLSLENDLIINEEIIDTRTISMRPGNYAIATRPHIMLTSFDFCV</sequence>
<dbReference type="SUPFAM" id="SSF117281">
    <property type="entry name" value="Kelch motif"/>
    <property type="match status" value="1"/>
</dbReference>
<dbReference type="Gene3D" id="2.120.10.80">
    <property type="entry name" value="Kelch-type beta propeller"/>
    <property type="match status" value="1"/>
</dbReference>
<gene>
    <name evidence="1" type="ORF">OKIOD_LOCUS4714</name>
</gene>
<evidence type="ECO:0000313" key="2">
    <source>
        <dbReference type="Proteomes" id="UP001158576"/>
    </source>
</evidence>
<protein>
    <submittedName>
        <fullName evidence="1">Oidioi.mRNA.OKI2018_I69.PAR.g13156.t1.cds</fullName>
    </submittedName>
</protein>
<organism evidence="1 2">
    <name type="scientific">Oikopleura dioica</name>
    <name type="common">Tunicate</name>
    <dbReference type="NCBI Taxonomy" id="34765"/>
    <lineage>
        <taxon>Eukaryota</taxon>
        <taxon>Metazoa</taxon>
        <taxon>Chordata</taxon>
        <taxon>Tunicata</taxon>
        <taxon>Appendicularia</taxon>
        <taxon>Copelata</taxon>
        <taxon>Oikopleuridae</taxon>
        <taxon>Oikopleura</taxon>
    </lineage>
</organism>